<dbReference type="InterPro" id="IPR029052">
    <property type="entry name" value="Metallo-depent_PP-like"/>
</dbReference>
<evidence type="ECO:0000313" key="2">
    <source>
        <dbReference type="EMBL" id="GLK64590.1"/>
    </source>
</evidence>
<sequence length="476" mass="53091">MMDEAQEPGHAGPILHFRGMAGDGIRLATIIIRPLNAPAPPSLRVSTAGVAPVRIAEIANVAIWRHDFTLTPADRGYEFADCFYEVVTDLSGDLRLAFVSCNGEENGDLERDDDERNLMWTRLAQDHASAPFALLLQGGDQIYADEATQGHPLSEDWPDHAPEVDDSAALQDLARHLRNRFVERYLHVLRAPGYSWMAARVPTLAIWDDHDICDGWGSLPEKRARSAVGQALFQAARETYLLFQHGAVESDIPELFLDATGASLGWKRELPGLTIAAPDLRSERDRHRIMGPAGWQSVEALAPQGEHIFLVSSVPLLGPRLSLIERVMMAIPRMQHYEDDLRDQWQSRAHRAEWRRMLGQVLQWRDHARVTALSGEIHLATRAEMGPQAQKIHQLVASGISHRAPPRAYARLLGLFAGLGEAPLPGHPIRILPLPGQRHRYVAERNYLTLTRSAGHWQAVWHLEDSGKTPPLELSA</sequence>
<dbReference type="InterPro" id="IPR038607">
    <property type="entry name" value="PhoD-like_sf"/>
</dbReference>
<keyword evidence="3" id="KW-1185">Reference proteome</keyword>
<dbReference type="Pfam" id="PF19050">
    <property type="entry name" value="PhoD_2"/>
    <property type="match status" value="1"/>
</dbReference>
<accession>A0AAD3RU78</accession>
<dbReference type="SUPFAM" id="SSF56300">
    <property type="entry name" value="Metallo-dependent phosphatases"/>
    <property type="match status" value="1"/>
</dbReference>
<reference evidence="2" key="2">
    <citation type="submission" date="2023-01" db="EMBL/GenBank/DDBJ databases">
        <authorList>
            <person name="Sun Q."/>
            <person name="Evtushenko L."/>
        </authorList>
    </citation>
    <scope>NUCLEOTIDE SEQUENCE</scope>
    <source>
        <strain evidence="2">VKM B-2222</strain>
    </source>
</reference>
<dbReference type="PANTHER" id="PTHR46689">
    <property type="entry name" value="MEMBRANE PROTEIN, PUTATIVE-RELATED"/>
    <property type="match status" value="1"/>
</dbReference>
<dbReference type="InterPro" id="IPR018946">
    <property type="entry name" value="PhoD-like_MPP"/>
</dbReference>
<dbReference type="AlphaFoldDB" id="A0AAD3RU78"/>
<name>A0AAD3RU78_9RHOB</name>
<dbReference type="PANTHER" id="PTHR46689:SF2">
    <property type="entry name" value="WW DOMAIN PROTEIN (AFU_ORTHOLOGUE AFUA_6G06520)"/>
    <property type="match status" value="1"/>
</dbReference>
<gene>
    <name evidence="2" type="ORF">GCM10017635_20610</name>
</gene>
<evidence type="ECO:0000259" key="1">
    <source>
        <dbReference type="Pfam" id="PF19050"/>
    </source>
</evidence>
<dbReference type="RefSeq" id="WP_373877483.1">
    <property type="nucleotide sequence ID" value="NZ_BSFH01000029.1"/>
</dbReference>
<evidence type="ECO:0000313" key="3">
    <source>
        <dbReference type="Proteomes" id="UP001143349"/>
    </source>
</evidence>
<dbReference type="InterPro" id="IPR043904">
    <property type="entry name" value="PhoD_2-like"/>
</dbReference>
<proteinExistence type="predicted"/>
<dbReference type="GO" id="GO:0016020">
    <property type="term" value="C:membrane"/>
    <property type="evidence" value="ECO:0007669"/>
    <property type="project" value="TreeGrafter"/>
</dbReference>
<feature type="domain" description="PhoD-like phosphatase" evidence="1">
    <location>
        <begin position="117"/>
        <end position="331"/>
    </location>
</feature>
<dbReference type="Gene3D" id="3.60.21.70">
    <property type="entry name" value="PhoD-like phosphatase"/>
    <property type="match status" value="1"/>
</dbReference>
<dbReference type="CDD" id="cd07389">
    <property type="entry name" value="MPP_PhoD"/>
    <property type="match status" value="1"/>
</dbReference>
<organism evidence="2 3">
    <name type="scientific">Paracoccus kondratievae</name>
    <dbReference type="NCBI Taxonomy" id="135740"/>
    <lineage>
        <taxon>Bacteria</taxon>
        <taxon>Pseudomonadati</taxon>
        <taxon>Pseudomonadota</taxon>
        <taxon>Alphaproteobacteria</taxon>
        <taxon>Rhodobacterales</taxon>
        <taxon>Paracoccaceae</taxon>
        <taxon>Paracoccus</taxon>
    </lineage>
</organism>
<protein>
    <submittedName>
        <fullName evidence="2">Metallophosphatase</fullName>
    </submittedName>
</protein>
<reference evidence="2" key="1">
    <citation type="journal article" date="2014" name="Int. J. Syst. Evol. Microbiol.">
        <title>Complete genome sequence of Corynebacterium casei LMG S-19264T (=DSM 44701T), isolated from a smear-ripened cheese.</title>
        <authorList>
            <consortium name="US DOE Joint Genome Institute (JGI-PGF)"/>
            <person name="Walter F."/>
            <person name="Albersmeier A."/>
            <person name="Kalinowski J."/>
            <person name="Ruckert C."/>
        </authorList>
    </citation>
    <scope>NUCLEOTIDE SEQUENCE</scope>
    <source>
        <strain evidence="2">VKM B-2222</strain>
    </source>
</reference>
<dbReference type="EMBL" id="BSFH01000029">
    <property type="protein sequence ID" value="GLK64590.1"/>
    <property type="molecule type" value="Genomic_DNA"/>
</dbReference>
<dbReference type="Proteomes" id="UP001143349">
    <property type="component" value="Unassembled WGS sequence"/>
</dbReference>
<comment type="caution">
    <text evidence="2">The sequence shown here is derived from an EMBL/GenBank/DDBJ whole genome shotgun (WGS) entry which is preliminary data.</text>
</comment>